<dbReference type="AlphaFoldDB" id="A0A6J6P8Z0"/>
<evidence type="ECO:0000256" key="7">
    <source>
        <dbReference type="ARBA" id="ARBA00022777"/>
    </source>
</evidence>
<dbReference type="Pfam" id="PF00294">
    <property type="entry name" value="PfkB"/>
    <property type="match status" value="1"/>
</dbReference>
<evidence type="ECO:0000259" key="12">
    <source>
        <dbReference type="Pfam" id="PF00294"/>
    </source>
</evidence>
<gene>
    <name evidence="13" type="ORF">UFOPK2582_00628</name>
</gene>
<dbReference type="GO" id="GO:0005829">
    <property type="term" value="C:cytosol"/>
    <property type="evidence" value="ECO:0007669"/>
    <property type="project" value="TreeGrafter"/>
</dbReference>
<keyword evidence="8" id="KW-0067">ATP-binding</keyword>
<dbReference type="EMBL" id="CAEZXS010000056">
    <property type="protein sequence ID" value="CAB4694932.1"/>
    <property type="molecule type" value="Genomic_DNA"/>
</dbReference>
<keyword evidence="6" id="KW-0547">Nucleotide-binding</keyword>
<evidence type="ECO:0000313" key="13">
    <source>
        <dbReference type="EMBL" id="CAB4694932.1"/>
    </source>
</evidence>
<evidence type="ECO:0000256" key="3">
    <source>
        <dbReference type="ARBA" id="ARBA00016943"/>
    </source>
</evidence>
<evidence type="ECO:0000256" key="9">
    <source>
        <dbReference type="ARBA" id="ARBA00022842"/>
    </source>
</evidence>
<dbReference type="InterPro" id="IPR011611">
    <property type="entry name" value="PfkB_dom"/>
</dbReference>
<comment type="similarity">
    <text evidence="1">Belongs to the carbohydrate kinase PfkB family.</text>
</comment>
<reference evidence="13" key="1">
    <citation type="submission" date="2020-05" db="EMBL/GenBank/DDBJ databases">
        <authorList>
            <person name="Chiriac C."/>
            <person name="Salcher M."/>
            <person name="Ghai R."/>
            <person name="Kavagutti S V."/>
        </authorList>
    </citation>
    <scope>NUCLEOTIDE SEQUENCE</scope>
</reference>
<dbReference type="Gene3D" id="3.40.1190.20">
    <property type="match status" value="1"/>
</dbReference>
<keyword evidence="7" id="KW-0418">Kinase</keyword>
<dbReference type="GO" id="GO:0006014">
    <property type="term" value="P:D-ribose metabolic process"/>
    <property type="evidence" value="ECO:0007669"/>
    <property type="project" value="InterPro"/>
</dbReference>
<evidence type="ECO:0000256" key="11">
    <source>
        <dbReference type="ARBA" id="ARBA00023277"/>
    </source>
</evidence>
<keyword evidence="4" id="KW-0808">Transferase</keyword>
<dbReference type="GO" id="GO:0004747">
    <property type="term" value="F:ribokinase activity"/>
    <property type="evidence" value="ECO:0007669"/>
    <property type="project" value="UniProtKB-EC"/>
</dbReference>
<dbReference type="PRINTS" id="PR00990">
    <property type="entry name" value="RIBOKINASE"/>
</dbReference>
<accession>A0A6J6P8Z0</accession>
<dbReference type="InterPro" id="IPR002139">
    <property type="entry name" value="Ribo/fructo_kinase"/>
</dbReference>
<evidence type="ECO:0000256" key="6">
    <source>
        <dbReference type="ARBA" id="ARBA00022741"/>
    </source>
</evidence>
<dbReference type="GO" id="GO:0005524">
    <property type="term" value="F:ATP binding"/>
    <property type="evidence" value="ECO:0007669"/>
    <property type="project" value="UniProtKB-KW"/>
</dbReference>
<feature type="domain" description="Carbohydrate kinase PfkB" evidence="12">
    <location>
        <begin position="5"/>
        <end position="283"/>
    </location>
</feature>
<keyword evidence="9" id="KW-0460">Magnesium</keyword>
<dbReference type="InterPro" id="IPR002173">
    <property type="entry name" value="Carboh/pur_kinase_PfkB_CS"/>
</dbReference>
<evidence type="ECO:0000256" key="5">
    <source>
        <dbReference type="ARBA" id="ARBA00022723"/>
    </source>
</evidence>
<dbReference type="InterPro" id="IPR011877">
    <property type="entry name" value="Ribokinase"/>
</dbReference>
<proteinExistence type="inferred from homology"/>
<sequence length="293" mass="29822">MSSSRIVVVGSCNMDLIWHGLSLPALGETVTNGRFTQALGGKGANQASAAALLGAEVAFVGCTGQDEYADAIRADLRARGINIDHLHAVSDAATGTALISVDSQGENTIAVAPGANRCLSEQQLRQAFAELQPEVLIVGFEIGLEVAALALRIGQELKASESQLGECRTICNPSPIDLSDPSWIADCDTIIVNQGEADAYGGAAELLTLGATEVLVTKGAAGAELHHGGKVRAFSSYTVNAIDSTGAGDSFCAAFAASADPAFACAAGALATRSVGARAALPTRADVEALLRA</sequence>
<evidence type="ECO:0000256" key="8">
    <source>
        <dbReference type="ARBA" id="ARBA00022840"/>
    </source>
</evidence>
<dbReference type="CDD" id="cd01174">
    <property type="entry name" value="ribokinase"/>
    <property type="match status" value="1"/>
</dbReference>
<name>A0A6J6P8Z0_9ZZZZ</name>
<keyword evidence="10" id="KW-0630">Potassium</keyword>
<organism evidence="13">
    <name type="scientific">freshwater metagenome</name>
    <dbReference type="NCBI Taxonomy" id="449393"/>
    <lineage>
        <taxon>unclassified sequences</taxon>
        <taxon>metagenomes</taxon>
        <taxon>ecological metagenomes</taxon>
    </lineage>
</organism>
<evidence type="ECO:0000256" key="2">
    <source>
        <dbReference type="ARBA" id="ARBA00012035"/>
    </source>
</evidence>
<evidence type="ECO:0000256" key="4">
    <source>
        <dbReference type="ARBA" id="ARBA00022679"/>
    </source>
</evidence>
<keyword evidence="11" id="KW-0119">Carbohydrate metabolism</keyword>
<evidence type="ECO:0000256" key="10">
    <source>
        <dbReference type="ARBA" id="ARBA00022958"/>
    </source>
</evidence>
<dbReference type="EC" id="2.7.1.15" evidence="2"/>
<dbReference type="PANTHER" id="PTHR10584:SF166">
    <property type="entry name" value="RIBOKINASE"/>
    <property type="match status" value="1"/>
</dbReference>
<dbReference type="InterPro" id="IPR029056">
    <property type="entry name" value="Ribokinase-like"/>
</dbReference>
<dbReference type="SUPFAM" id="SSF53613">
    <property type="entry name" value="Ribokinase-like"/>
    <property type="match status" value="1"/>
</dbReference>
<dbReference type="PANTHER" id="PTHR10584">
    <property type="entry name" value="SUGAR KINASE"/>
    <property type="match status" value="1"/>
</dbReference>
<dbReference type="PROSITE" id="PS00584">
    <property type="entry name" value="PFKB_KINASES_2"/>
    <property type="match status" value="1"/>
</dbReference>
<protein>
    <recommendedName>
        <fullName evidence="3">Ribokinase</fullName>
        <ecNumber evidence="2">2.7.1.15</ecNumber>
    </recommendedName>
</protein>
<keyword evidence="5" id="KW-0479">Metal-binding</keyword>
<dbReference type="HAMAP" id="MF_01987">
    <property type="entry name" value="Ribokinase"/>
    <property type="match status" value="1"/>
</dbReference>
<dbReference type="GO" id="GO:0046872">
    <property type="term" value="F:metal ion binding"/>
    <property type="evidence" value="ECO:0007669"/>
    <property type="project" value="UniProtKB-KW"/>
</dbReference>
<evidence type="ECO:0000256" key="1">
    <source>
        <dbReference type="ARBA" id="ARBA00010688"/>
    </source>
</evidence>